<evidence type="ECO:0000256" key="4">
    <source>
        <dbReference type="ARBA" id="ARBA00022801"/>
    </source>
</evidence>
<name>A0AAE9XJR7_9ENTE</name>
<sequence>MATKEKMSFEVAISELETIVKELERGDIPLEKALTQFKKGVELSQMCQKKLADADEMLTKIMNEDGTTTLFDEGDSE</sequence>
<evidence type="ECO:0000256" key="6">
    <source>
        <dbReference type="HAMAP-Rule" id="MF_00337"/>
    </source>
</evidence>
<dbReference type="Pfam" id="PF02609">
    <property type="entry name" value="Exonuc_VII_S"/>
    <property type="match status" value="1"/>
</dbReference>
<evidence type="ECO:0000313" key="8">
    <source>
        <dbReference type="Proteomes" id="UP001179600"/>
    </source>
</evidence>
<dbReference type="NCBIfam" id="TIGR01280">
    <property type="entry name" value="xseB"/>
    <property type="match status" value="1"/>
</dbReference>
<dbReference type="Gene3D" id="1.10.287.1040">
    <property type="entry name" value="Exonuclease VII, small subunit"/>
    <property type="match status" value="1"/>
</dbReference>
<dbReference type="GO" id="GO:0005829">
    <property type="term" value="C:cytosol"/>
    <property type="evidence" value="ECO:0007669"/>
    <property type="project" value="TreeGrafter"/>
</dbReference>
<dbReference type="GO" id="GO:0008855">
    <property type="term" value="F:exodeoxyribonuclease VII activity"/>
    <property type="evidence" value="ECO:0007669"/>
    <property type="project" value="UniProtKB-UniRule"/>
</dbReference>
<comment type="function">
    <text evidence="6">Bidirectionally degrades single-stranded DNA into large acid-insoluble oligonucleotides, which are then degraded further into small acid-soluble oligonucleotides.</text>
</comment>
<comment type="similarity">
    <text evidence="1 6">Belongs to the XseB family.</text>
</comment>
<protein>
    <recommendedName>
        <fullName evidence="6">Exodeoxyribonuclease 7 small subunit</fullName>
        <ecNumber evidence="6">3.1.11.6</ecNumber>
    </recommendedName>
    <alternativeName>
        <fullName evidence="6">Exodeoxyribonuclease VII small subunit</fullName>
        <shortName evidence="6">Exonuclease VII small subunit</shortName>
    </alternativeName>
</protein>
<accession>A0AAE9XJR7</accession>
<evidence type="ECO:0000313" key="7">
    <source>
        <dbReference type="EMBL" id="WCG23546.1"/>
    </source>
</evidence>
<keyword evidence="5 6" id="KW-0269">Exonuclease</keyword>
<dbReference type="HAMAP" id="MF_00337">
    <property type="entry name" value="Exonuc_7_S"/>
    <property type="match status" value="1"/>
</dbReference>
<dbReference type="RefSeq" id="WP_023606022.1">
    <property type="nucleotide sequence ID" value="NZ_BKBT01000009.1"/>
</dbReference>
<gene>
    <name evidence="6" type="primary">xseB</name>
    <name evidence="7" type="ORF">PML95_04800</name>
</gene>
<dbReference type="AlphaFoldDB" id="A0AAE9XJR7"/>
<comment type="catalytic activity">
    <reaction evidence="6">
        <text>Exonucleolytic cleavage in either 5'- to 3'- or 3'- to 5'-direction to yield nucleoside 5'-phosphates.</text>
        <dbReference type="EC" id="3.1.11.6"/>
    </reaction>
</comment>
<comment type="subunit">
    <text evidence="6">Heterooligomer composed of large and small subunits.</text>
</comment>
<dbReference type="GeneID" id="72384909"/>
<evidence type="ECO:0000256" key="3">
    <source>
        <dbReference type="ARBA" id="ARBA00022722"/>
    </source>
</evidence>
<evidence type="ECO:0000256" key="1">
    <source>
        <dbReference type="ARBA" id="ARBA00009998"/>
    </source>
</evidence>
<dbReference type="PANTHER" id="PTHR34137">
    <property type="entry name" value="EXODEOXYRIBONUCLEASE 7 SMALL SUBUNIT"/>
    <property type="match status" value="1"/>
</dbReference>
<dbReference type="InterPro" id="IPR003761">
    <property type="entry name" value="Exonuc_VII_S"/>
</dbReference>
<keyword evidence="4 6" id="KW-0378">Hydrolase</keyword>
<dbReference type="GO" id="GO:0006308">
    <property type="term" value="P:DNA catabolic process"/>
    <property type="evidence" value="ECO:0007669"/>
    <property type="project" value="UniProtKB-UniRule"/>
</dbReference>
<dbReference type="PANTHER" id="PTHR34137:SF1">
    <property type="entry name" value="EXODEOXYRIBONUCLEASE 7 SMALL SUBUNIT"/>
    <property type="match status" value="1"/>
</dbReference>
<dbReference type="NCBIfam" id="NF002138">
    <property type="entry name" value="PRK00977.1-2"/>
    <property type="match status" value="1"/>
</dbReference>
<dbReference type="Proteomes" id="UP001179600">
    <property type="component" value="Chromosome"/>
</dbReference>
<dbReference type="SUPFAM" id="SSF116842">
    <property type="entry name" value="XseB-like"/>
    <property type="match status" value="1"/>
</dbReference>
<comment type="subcellular location">
    <subcellularLocation>
        <location evidence="6">Cytoplasm</location>
    </subcellularLocation>
</comment>
<dbReference type="GO" id="GO:0009318">
    <property type="term" value="C:exodeoxyribonuclease VII complex"/>
    <property type="evidence" value="ECO:0007669"/>
    <property type="project" value="UniProtKB-UniRule"/>
</dbReference>
<keyword evidence="2 6" id="KW-0963">Cytoplasm</keyword>
<evidence type="ECO:0000256" key="2">
    <source>
        <dbReference type="ARBA" id="ARBA00022490"/>
    </source>
</evidence>
<dbReference type="EMBL" id="CP116507">
    <property type="protein sequence ID" value="WCG23546.1"/>
    <property type="molecule type" value="Genomic_DNA"/>
</dbReference>
<dbReference type="InterPro" id="IPR037004">
    <property type="entry name" value="Exonuc_VII_ssu_sf"/>
</dbReference>
<organism evidence="7 8">
    <name type="scientific">Vagococcus lutrae</name>
    <dbReference type="NCBI Taxonomy" id="81947"/>
    <lineage>
        <taxon>Bacteria</taxon>
        <taxon>Bacillati</taxon>
        <taxon>Bacillota</taxon>
        <taxon>Bacilli</taxon>
        <taxon>Lactobacillales</taxon>
        <taxon>Enterococcaceae</taxon>
        <taxon>Vagococcus</taxon>
    </lineage>
</organism>
<dbReference type="EC" id="3.1.11.6" evidence="6"/>
<keyword evidence="3 6" id="KW-0540">Nuclease</keyword>
<evidence type="ECO:0000256" key="5">
    <source>
        <dbReference type="ARBA" id="ARBA00022839"/>
    </source>
</evidence>
<proteinExistence type="inferred from homology"/>
<dbReference type="PIRSF" id="PIRSF006488">
    <property type="entry name" value="Exonuc_VII_S"/>
    <property type="match status" value="1"/>
</dbReference>
<reference evidence="7" key="1">
    <citation type="submission" date="2023-01" db="EMBL/GenBank/DDBJ databases">
        <title>Oxazolidinone resistance genes in florfenicol resistant enterococci from beef cattle and veal calves at slaughter.</title>
        <authorList>
            <person name="Biggel M."/>
        </authorList>
    </citation>
    <scope>NUCLEOTIDE SEQUENCE</scope>
    <source>
        <strain evidence="7">K204-1</strain>
    </source>
</reference>